<keyword evidence="2" id="KW-1185">Reference proteome</keyword>
<reference evidence="1" key="2">
    <citation type="submission" date="2022-06" db="UniProtKB">
        <authorList>
            <consortium name="EnsemblMetazoa"/>
        </authorList>
    </citation>
    <scope>IDENTIFICATION</scope>
    <source>
        <strain evidence="1">PS312</strain>
    </source>
</reference>
<reference evidence="2" key="1">
    <citation type="journal article" date="2008" name="Nat. Genet.">
        <title>The Pristionchus pacificus genome provides a unique perspective on nematode lifestyle and parasitism.</title>
        <authorList>
            <person name="Dieterich C."/>
            <person name="Clifton S.W."/>
            <person name="Schuster L.N."/>
            <person name="Chinwalla A."/>
            <person name="Delehaunty K."/>
            <person name="Dinkelacker I."/>
            <person name="Fulton L."/>
            <person name="Fulton R."/>
            <person name="Godfrey J."/>
            <person name="Minx P."/>
            <person name="Mitreva M."/>
            <person name="Roeseler W."/>
            <person name="Tian H."/>
            <person name="Witte H."/>
            <person name="Yang S.P."/>
            <person name="Wilson R.K."/>
            <person name="Sommer R.J."/>
        </authorList>
    </citation>
    <scope>NUCLEOTIDE SEQUENCE [LARGE SCALE GENOMIC DNA]</scope>
    <source>
        <strain evidence="2">PS312</strain>
    </source>
</reference>
<organism evidence="1 2">
    <name type="scientific">Pristionchus pacificus</name>
    <name type="common">Parasitic nematode worm</name>
    <dbReference type="NCBI Taxonomy" id="54126"/>
    <lineage>
        <taxon>Eukaryota</taxon>
        <taxon>Metazoa</taxon>
        <taxon>Ecdysozoa</taxon>
        <taxon>Nematoda</taxon>
        <taxon>Chromadorea</taxon>
        <taxon>Rhabditida</taxon>
        <taxon>Rhabditina</taxon>
        <taxon>Diplogasteromorpha</taxon>
        <taxon>Diplogasteroidea</taxon>
        <taxon>Neodiplogasteridae</taxon>
        <taxon>Pristionchus</taxon>
    </lineage>
</organism>
<evidence type="ECO:0000313" key="1">
    <source>
        <dbReference type="EnsemblMetazoa" id="PPA37864.1"/>
    </source>
</evidence>
<accession>A0A8R1USP5</accession>
<dbReference type="Proteomes" id="UP000005239">
    <property type="component" value="Unassembled WGS sequence"/>
</dbReference>
<proteinExistence type="predicted"/>
<gene>
    <name evidence="1" type="primary">WBGene00276233</name>
</gene>
<dbReference type="EnsemblMetazoa" id="PPA37864.1">
    <property type="protein sequence ID" value="PPA37864.1"/>
    <property type="gene ID" value="WBGene00276233"/>
</dbReference>
<evidence type="ECO:0000313" key="2">
    <source>
        <dbReference type="Proteomes" id="UP000005239"/>
    </source>
</evidence>
<sequence>MENTSYPVTYNPASNASRINHVPMPTNFLPYSVPSLQQPQQPYSPYMQQLPHQSQLPMHFYPMHPFPGSFPTHNFTLIPIRQPLMPVNQFFSAPPCPSPIPPPVYADPPPSTPTSSRIAMHNASLNASFGATSFNNTSVRFNPLAGGRSRDHSLLFDQSTNSADLSFQQPFIDPHEMANNLDLISYCFSELCRKQLTEQELVTKVTRSRKFKRFGKSNLPSAISIILNTFPYFISRTVILKTCSADLQPFSKTIWKADKNFQKPRGSKMNATMFEIPERVSNGGEVLSVLGDIASLNLDENKPPTSIGSMEKILEGVKV</sequence>
<dbReference type="AlphaFoldDB" id="A0A2A6CSS5"/>
<name>A0A2A6CSS5_PRIPA</name>
<accession>A0A2A6CSS5</accession>
<protein>
    <submittedName>
        <fullName evidence="1">Uncharacterized protein</fullName>
    </submittedName>
</protein>